<dbReference type="PANTHER" id="PTHR28067:SF1">
    <property type="entry name" value="DNA REPLICATION REGULATOR SLD3"/>
    <property type="match status" value="1"/>
</dbReference>
<sequence length="913" mass="101129">MSSSALLGAAENASRRQSGSGSGSGGILTPSTEGTLNRQNGPPSSEGRKRKRESSVAMEHLLKPVIAIKVGTPINIFLPHPPNLHVPPRALHPLMLLPRESLPLACIDCTGSGGDFHQSRFFEAHIRILDLESRVGTAAVVLIARYESRGTTYALERQENGLYVICKLGAWVDLDNLAKNATAVAHERLYPAKPERRDYAGIDKLTTPQLHHDQKKKRAAIEAIQSMMKKRARSVSASFDGAAKREPTVDPDTSMLSQIPSPEIKPEDPLMLQTKEKEADRTITAVPPEEQEQGPQHTADNIFDNIRTHYFDALYKSMGSLAYFAKGPLSRARSAFHLDLEANLDMNDLIDFLKSLILTTVQIDKKYREAMPEVVSKMKDHIESSDEGHRKKRKPKKMKLGKDGLYPMEDERIQKWWIANKPELHDDETGISTSQIKSHISILRTRETQLQMIVIMEILALEPLKVAGDPGDGNLPTLPGAADTQDQCATPQQPKKRNKHNLPVLLDVHADRLTIWQSTASDEQILLEDTQSARVSLEGMNEKAASSEPLKDFCVDVIVPFFSARLPELCDSINRKLGGPAIIAPAKSKSKRPPTRDQKPGSATKRPTPQNSRRTLQRALSTDQQNRRSVSRGPSNAIALLRSATSTTIPNVKRENVDSPLLRTMQSSESLKRASSLSRSSSMSNLHDFKTNKKAVVEAELKDAISALRKPNRGVVGKAMAEADERRSSTNLAVKKTRKPVRPSATSNVQVKATPANNRFKNMMPEKSAASQGMFVESIVDFIPPSSVGTSFIQSTQQRTSHRDMFQRSPSPEEAVGDTPIKQPVFIRRPVDELPAIRSSSPVMERRQVSSDDLVPGSVIKKTYKSHTTTFTEDDISATPIKKPTQRLIFGEKEKKVSIYAKLGWDDELDDLL</sequence>
<feature type="compositionally biased region" description="Polar residues" evidence="1">
    <location>
        <begin position="29"/>
        <end position="43"/>
    </location>
</feature>
<dbReference type="Pfam" id="PF08639">
    <property type="entry name" value="Sld3_STD"/>
    <property type="match status" value="1"/>
</dbReference>
<evidence type="ECO:0000313" key="4">
    <source>
        <dbReference type="Proteomes" id="UP001338125"/>
    </source>
</evidence>
<dbReference type="Proteomes" id="UP001338125">
    <property type="component" value="Unassembled WGS sequence"/>
</dbReference>
<feature type="region of interest" description="Disordered" evidence="1">
    <location>
        <begin position="475"/>
        <end position="499"/>
    </location>
</feature>
<feature type="compositionally biased region" description="Polar residues" evidence="1">
    <location>
        <begin position="605"/>
        <end position="634"/>
    </location>
</feature>
<feature type="region of interest" description="Disordered" evidence="1">
    <location>
        <begin position="379"/>
        <end position="403"/>
    </location>
</feature>
<dbReference type="PANTHER" id="PTHR28067">
    <property type="entry name" value="DNA REPLICATION REGULATOR SLD3"/>
    <property type="match status" value="1"/>
</dbReference>
<feature type="region of interest" description="Disordered" evidence="1">
    <location>
        <begin position="581"/>
        <end position="636"/>
    </location>
</feature>
<proteinExistence type="predicted"/>
<feature type="region of interest" description="Disordered" evidence="1">
    <location>
        <begin position="651"/>
        <end position="686"/>
    </location>
</feature>
<feature type="domain" description="DNA replication regulator Sld3 C-terminal" evidence="2">
    <location>
        <begin position="301"/>
        <end position="822"/>
    </location>
</feature>
<feature type="compositionally biased region" description="Polar residues" evidence="1">
    <location>
        <begin position="484"/>
        <end position="493"/>
    </location>
</feature>
<feature type="compositionally biased region" description="Basic residues" evidence="1">
    <location>
        <begin position="390"/>
        <end position="399"/>
    </location>
</feature>
<feature type="compositionally biased region" description="Low complexity" evidence="1">
    <location>
        <begin position="667"/>
        <end position="684"/>
    </location>
</feature>
<gene>
    <name evidence="3" type="ORF">PT974_08695</name>
</gene>
<comment type="caution">
    <text evidence="3">The sequence shown here is derived from an EMBL/GenBank/DDBJ whole genome shotgun (WGS) entry which is preliminary data.</text>
</comment>
<name>A0ABR0SE21_9HYPO</name>
<dbReference type="InterPro" id="IPR013948">
    <property type="entry name" value="DNA_replication_reg_Sld3_C"/>
</dbReference>
<feature type="region of interest" description="Disordered" evidence="1">
    <location>
        <begin position="1"/>
        <end position="55"/>
    </location>
</feature>
<organism evidence="3 4">
    <name type="scientific">Cladobotryum mycophilum</name>
    <dbReference type="NCBI Taxonomy" id="491253"/>
    <lineage>
        <taxon>Eukaryota</taxon>
        <taxon>Fungi</taxon>
        <taxon>Dikarya</taxon>
        <taxon>Ascomycota</taxon>
        <taxon>Pezizomycotina</taxon>
        <taxon>Sordariomycetes</taxon>
        <taxon>Hypocreomycetidae</taxon>
        <taxon>Hypocreales</taxon>
        <taxon>Hypocreaceae</taxon>
        <taxon>Cladobotryum</taxon>
    </lineage>
</organism>
<reference evidence="3 4" key="1">
    <citation type="submission" date="2024-01" db="EMBL/GenBank/DDBJ databases">
        <title>Complete genome of Cladobotryum mycophilum ATHUM6906.</title>
        <authorList>
            <person name="Christinaki A.C."/>
            <person name="Myridakis A.I."/>
            <person name="Kouvelis V.N."/>
        </authorList>
    </citation>
    <scope>NUCLEOTIDE SEQUENCE [LARGE SCALE GENOMIC DNA]</scope>
    <source>
        <strain evidence="3 4">ATHUM6906</strain>
    </source>
</reference>
<keyword evidence="4" id="KW-1185">Reference proteome</keyword>
<dbReference type="Gene3D" id="1.20.58.2130">
    <property type="match status" value="1"/>
</dbReference>
<accession>A0ABR0SE21</accession>
<feature type="compositionally biased region" description="Basic and acidic residues" evidence="1">
    <location>
        <begin position="379"/>
        <end position="389"/>
    </location>
</feature>
<dbReference type="InterPro" id="IPR042511">
    <property type="entry name" value="Sld3"/>
</dbReference>
<dbReference type="EMBL" id="JAVFKD010000014">
    <property type="protein sequence ID" value="KAK5990427.1"/>
    <property type="molecule type" value="Genomic_DNA"/>
</dbReference>
<evidence type="ECO:0000256" key="1">
    <source>
        <dbReference type="SAM" id="MobiDB-lite"/>
    </source>
</evidence>
<feature type="region of interest" description="Disordered" evidence="1">
    <location>
        <begin position="235"/>
        <end position="270"/>
    </location>
</feature>
<feature type="region of interest" description="Disordered" evidence="1">
    <location>
        <begin position="800"/>
        <end position="819"/>
    </location>
</feature>
<evidence type="ECO:0000313" key="3">
    <source>
        <dbReference type="EMBL" id="KAK5990427.1"/>
    </source>
</evidence>
<protein>
    <recommendedName>
        <fullName evidence="2">DNA replication regulator Sld3 C-terminal domain-containing protein</fullName>
    </recommendedName>
</protein>
<evidence type="ECO:0000259" key="2">
    <source>
        <dbReference type="Pfam" id="PF08639"/>
    </source>
</evidence>